<dbReference type="GO" id="GO:0046872">
    <property type="term" value="F:metal ion binding"/>
    <property type="evidence" value="ECO:0007669"/>
    <property type="project" value="TreeGrafter"/>
</dbReference>
<dbReference type="GO" id="GO:0004357">
    <property type="term" value="F:glutamate-cysteine ligase activity"/>
    <property type="evidence" value="ECO:0007669"/>
    <property type="project" value="UniProtKB-EC"/>
</dbReference>
<evidence type="ECO:0000256" key="7">
    <source>
        <dbReference type="ARBA" id="ARBA00048819"/>
    </source>
</evidence>
<evidence type="ECO:0000256" key="6">
    <source>
        <dbReference type="ARBA" id="ARBA00022840"/>
    </source>
</evidence>
<dbReference type="PATRIC" id="fig|1423784.4.peg.840"/>
<evidence type="ECO:0000256" key="5">
    <source>
        <dbReference type="ARBA" id="ARBA00022741"/>
    </source>
</evidence>
<keyword evidence="3 8" id="KW-0436">Ligase</keyword>
<organism evidence="11 12">
    <name type="scientific">Lentilactobacillus parabuchneri DSM 5707 = NBRC 107865</name>
    <dbReference type="NCBI Taxonomy" id="1423784"/>
    <lineage>
        <taxon>Bacteria</taxon>
        <taxon>Bacillati</taxon>
        <taxon>Bacillota</taxon>
        <taxon>Bacilli</taxon>
        <taxon>Lactobacillales</taxon>
        <taxon>Lactobacillaceae</taxon>
        <taxon>Lentilactobacillus</taxon>
    </lineage>
</organism>
<dbReference type="GO" id="GO:0006750">
    <property type="term" value="P:glutathione biosynthetic process"/>
    <property type="evidence" value="ECO:0007669"/>
    <property type="project" value="UniProtKB-UniPathway"/>
</dbReference>
<dbReference type="Proteomes" id="UP000051957">
    <property type="component" value="Unassembled WGS sequence"/>
</dbReference>
<name>A0A0R1YSA7_9LACO</name>
<evidence type="ECO:0000256" key="9">
    <source>
        <dbReference type="RuleBase" id="RU004391"/>
    </source>
</evidence>
<feature type="domain" description="Glutamate--cysteine ligase" evidence="10">
    <location>
        <begin position="5"/>
        <end position="307"/>
    </location>
</feature>
<evidence type="ECO:0000256" key="8">
    <source>
        <dbReference type="RuleBase" id="RU003544"/>
    </source>
</evidence>
<dbReference type="InterPro" id="IPR006334">
    <property type="entry name" value="Glut_cys_ligase"/>
</dbReference>
<keyword evidence="6" id="KW-0067">ATP-binding</keyword>
<dbReference type="EMBL" id="AZGK01000016">
    <property type="protein sequence ID" value="KRM45486.1"/>
    <property type="molecule type" value="Genomic_DNA"/>
</dbReference>
<dbReference type="PANTHER" id="PTHR38761:SF1">
    <property type="entry name" value="GLUTAMATE--CYSTEINE LIGASE"/>
    <property type="match status" value="1"/>
</dbReference>
<comment type="caution">
    <text evidence="11">The sequence shown here is derived from an EMBL/GenBank/DDBJ whole genome shotgun (WGS) entry which is preliminary data.</text>
</comment>
<evidence type="ECO:0000256" key="3">
    <source>
        <dbReference type="ARBA" id="ARBA00022598"/>
    </source>
</evidence>
<accession>A0A0R1YSA7</accession>
<dbReference type="GO" id="GO:0005524">
    <property type="term" value="F:ATP binding"/>
    <property type="evidence" value="ECO:0007669"/>
    <property type="project" value="UniProtKB-KW"/>
</dbReference>
<proteinExistence type="inferred from homology"/>
<comment type="pathway">
    <text evidence="1 9">Sulfur metabolism; glutathione biosynthesis; glutathione from L-cysteine and L-glutamate: step 1/2.</text>
</comment>
<evidence type="ECO:0000256" key="2">
    <source>
        <dbReference type="ARBA" id="ARBA00012220"/>
    </source>
</evidence>
<keyword evidence="4 8" id="KW-0317">Glutathione biosynthesis</keyword>
<dbReference type="PANTHER" id="PTHR38761">
    <property type="entry name" value="GLUTAMATE--CYSTEINE LIGASE"/>
    <property type="match status" value="1"/>
</dbReference>
<sequence>MVIMMKQAKQVSDFINSTIGLEVETHRINGKGELSHKAYPHGLLNERQHHFIKNDFLETQSELITPPTKTTIKGLKYLGVYHQALRSELSGNEYLWPYSMPPKLKADHSDIVIAQTDKESYEYRQQVAKIRKIERTAETGVHVNVGLTKKALKDLKVTGKEATDALYLQAAIGFMRYRWLLTYLFGATPVAFENYFSPETQAPKRPVRSLRNSHFGFGNGFISSYQSVQAYVDGILKAVDDQQLIAQREYYGTVRMKRNDDVRDLLTKGVAYIELRIYDLDPFEPLGVSENAVDLIRLMFAYFINERPFKLDPADDDIHRAEKKNDQVALEDPLTVSQYHDEAVAFIEVLEQFSSQIVIPFNAQHLCFKLREMIDNPTLTPSGRLVSWLGEDPHRQFDQLLKFAKGYQDDLTHNPAIGFEALTAADQQEVMQTLKNGIPVRIKSWLK</sequence>
<dbReference type="SUPFAM" id="SSF55931">
    <property type="entry name" value="Glutamine synthetase/guanido kinase"/>
    <property type="match status" value="1"/>
</dbReference>
<comment type="catalytic activity">
    <reaction evidence="7 9">
        <text>L-cysteine + L-glutamate + ATP = gamma-L-glutamyl-L-cysteine + ADP + phosphate + H(+)</text>
        <dbReference type="Rhea" id="RHEA:13285"/>
        <dbReference type="ChEBI" id="CHEBI:15378"/>
        <dbReference type="ChEBI" id="CHEBI:29985"/>
        <dbReference type="ChEBI" id="CHEBI:30616"/>
        <dbReference type="ChEBI" id="CHEBI:35235"/>
        <dbReference type="ChEBI" id="CHEBI:43474"/>
        <dbReference type="ChEBI" id="CHEBI:58173"/>
        <dbReference type="ChEBI" id="CHEBI:456216"/>
        <dbReference type="EC" id="6.3.2.2"/>
    </reaction>
</comment>
<evidence type="ECO:0000256" key="4">
    <source>
        <dbReference type="ARBA" id="ARBA00022684"/>
    </source>
</evidence>
<evidence type="ECO:0000259" key="10">
    <source>
        <dbReference type="Pfam" id="PF04262"/>
    </source>
</evidence>
<evidence type="ECO:0000313" key="12">
    <source>
        <dbReference type="Proteomes" id="UP000051957"/>
    </source>
</evidence>
<dbReference type="Gene3D" id="3.30.590.20">
    <property type="match status" value="1"/>
</dbReference>
<keyword evidence="5" id="KW-0547">Nucleotide-binding</keyword>
<reference evidence="11 12" key="1">
    <citation type="journal article" date="2015" name="Genome Announc.">
        <title>Expanding the biotechnology potential of lactobacilli through comparative genomics of 213 strains and associated genera.</title>
        <authorList>
            <person name="Sun Z."/>
            <person name="Harris H.M."/>
            <person name="McCann A."/>
            <person name="Guo C."/>
            <person name="Argimon S."/>
            <person name="Zhang W."/>
            <person name="Yang X."/>
            <person name="Jeffery I.B."/>
            <person name="Cooney J.C."/>
            <person name="Kagawa T.F."/>
            <person name="Liu W."/>
            <person name="Song Y."/>
            <person name="Salvetti E."/>
            <person name="Wrobel A."/>
            <person name="Rasinkangas P."/>
            <person name="Parkhill J."/>
            <person name="Rea M.C."/>
            <person name="O'Sullivan O."/>
            <person name="Ritari J."/>
            <person name="Douillard F.P."/>
            <person name="Paul Ross R."/>
            <person name="Yang R."/>
            <person name="Briner A.E."/>
            <person name="Felis G.E."/>
            <person name="de Vos W.M."/>
            <person name="Barrangou R."/>
            <person name="Klaenhammer T.R."/>
            <person name="Caufield P.W."/>
            <person name="Cui Y."/>
            <person name="Zhang H."/>
            <person name="O'Toole P.W."/>
        </authorList>
    </citation>
    <scope>NUCLEOTIDE SEQUENCE [LARGE SCALE GENOMIC DNA]</scope>
    <source>
        <strain evidence="11 12">DSM 5707</strain>
    </source>
</reference>
<protein>
    <recommendedName>
        <fullName evidence="2 9">Glutamate--cysteine ligase</fullName>
        <ecNumber evidence="2 9">6.3.2.2</ecNumber>
    </recommendedName>
</protein>
<dbReference type="AlphaFoldDB" id="A0A0R1YSA7"/>
<evidence type="ECO:0000256" key="1">
    <source>
        <dbReference type="ARBA" id="ARBA00005006"/>
    </source>
</evidence>
<dbReference type="Pfam" id="PF04262">
    <property type="entry name" value="Glu_cys_ligase"/>
    <property type="match status" value="1"/>
</dbReference>
<comment type="similarity">
    <text evidence="8">Belongs to the glutamate--cysteine ligase type 1 family.</text>
</comment>
<dbReference type="InterPro" id="IPR007370">
    <property type="entry name" value="Glu_cys_ligase"/>
</dbReference>
<gene>
    <name evidence="11" type="ORF">FC51_GL000837</name>
</gene>
<dbReference type="GO" id="GO:0005829">
    <property type="term" value="C:cytosol"/>
    <property type="evidence" value="ECO:0007669"/>
    <property type="project" value="TreeGrafter"/>
</dbReference>
<dbReference type="EC" id="6.3.2.2" evidence="2 9"/>
<dbReference type="UniPathway" id="UPA00142">
    <property type="reaction ID" value="UER00209"/>
</dbReference>
<evidence type="ECO:0000313" key="11">
    <source>
        <dbReference type="EMBL" id="KRM45486.1"/>
    </source>
</evidence>
<dbReference type="InterPro" id="IPR014746">
    <property type="entry name" value="Gln_synth/guanido_kin_cat_dom"/>
</dbReference>